<gene>
    <name evidence="2" type="ORF">RDV89_00955</name>
</gene>
<name>A0ABU3PS55_9ACTN</name>
<dbReference type="InterPro" id="IPR025375">
    <property type="entry name" value="DUF4365"/>
</dbReference>
<protein>
    <submittedName>
        <fullName evidence="2">DUF4365 domain-containing protein</fullName>
    </submittedName>
</protein>
<feature type="domain" description="DUF4365" evidence="1">
    <location>
        <begin position="22"/>
        <end position="175"/>
    </location>
</feature>
<evidence type="ECO:0000313" key="2">
    <source>
        <dbReference type="EMBL" id="MDT9591615.1"/>
    </source>
</evidence>
<organism evidence="2 3">
    <name type="scientific">Nocardioides imazamoxiresistens</name>
    <dbReference type="NCBI Taxonomy" id="3231893"/>
    <lineage>
        <taxon>Bacteria</taxon>
        <taxon>Bacillati</taxon>
        <taxon>Actinomycetota</taxon>
        <taxon>Actinomycetes</taxon>
        <taxon>Propionibacteriales</taxon>
        <taxon>Nocardioidaceae</taxon>
        <taxon>Nocardioides</taxon>
    </lineage>
</organism>
<dbReference type="Pfam" id="PF14280">
    <property type="entry name" value="DUF4365"/>
    <property type="match status" value="1"/>
</dbReference>
<evidence type="ECO:0000313" key="3">
    <source>
        <dbReference type="Proteomes" id="UP001268542"/>
    </source>
</evidence>
<comment type="caution">
    <text evidence="2">The sequence shown here is derived from an EMBL/GenBank/DDBJ whole genome shotgun (WGS) entry which is preliminary data.</text>
</comment>
<dbReference type="Proteomes" id="UP001268542">
    <property type="component" value="Unassembled WGS sequence"/>
</dbReference>
<accession>A0ABU3PS55</accession>
<sequence length="184" mass="20378">MTATKGSHTNPEGSLPVNAMREEISKAYIKVLASVTGLTVGEWGQDYDCMDVTLSSGVDYSPDRYGPKIDVQLKCTGRKNATKQNTIAWSLDTRSVAKMSKLNRGTPALLCVMVTAVDYWDWVHLDQTGLLSKSHMYYLWGHDLPALKSSQGHQTVHLPKANLLSPAKVLELMEEASKWQPQTV</sequence>
<keyword evidence="3" id="KW-1185">Reference proteome</keyword>
<reference evidence="2 3" key="1">
    <citation type="submission" date="2023-08" db="EMBL/GenBank/DDBJ databases">
        <title>Nocardioides seae sp. nov., a bacterium isolated from a soil.</title>
        <authorList>
            <person name="Wang X."/>
        </authorList>
    </citation>
    <scope>NUCLEOTIDE SEQUENCE [LARGE SCALE GENOMIC DNA]</scope>
    <source>
        <strain evidence="2 3">YZH12</strain>
    </source>
</reference>
<proteinExistence type="predicted"/>
<dbReference type="RefSeq" id="WP_315730575.1">
    <property type="nucleotide sequence ID" value="NZ_JAVYII010000001.1"/>
</dbReference>
<dbReference type="EMBL" id="JAVYII010000001">
    <property type="protein sequence ID" value="MDT9591615.1"/>
    <property type="molecule type" value="Genomic_DNA"/>
</dbReference>
<evidence type="ECO:0000259" key="1">
    <source>
        <dbReference type="Pfam" id="PF14280"/>
    </source>
</evidence>